<evidence type="ECO:0000256" key="5">
    <source>
        <dbReference type="ARBA" id="ARBA00023065"/>
    </source>
</evidence>
<comment type="subcellular location">
    <subcellularLocation>
        <location evidence="1">Membrane</location>
        <topology evidence="1">Multi-pass membrane protein</topology>
    </subcellularLocation>
</comment>
<evidence type="ECO:0008006" key="11">
    <source>
        <dbReference type="Google" id="ProtNLM"/>
    </source>
</evidence>
<gene>
    <name evidence="9" type="ORF">RDWZM_002945</name>
</gene>
<dbReference type="SUPFAM" id="SSF81324">
    <property type="entry name" value="Voltage-gated potassium channels"/>
    <property type="match status" value="1"/>
</dbReference>
<dbReference type="Gene3D" id="1.10.287.70">
    <property type="match status" value="1"/>
</dbReference>
<evidence type="ECO:0000256" key="8">
    <source>
        <dbReference type="SAM" id="Phobius"/>
    </source>
</evidence>
<dbReference type="PANTHER" id="PTHR11537">
    <property type="entry name" value="VOLTAGE-GATED POTASSIUM CHANNEL"/>
    <property type="match status" value="1"/>
</dbReference>
<keyword evidence="7" id="KW-0407">Ion channel</keyword>
<dbReference type="InterPro" id="IPR028325">
    <property type="entry name" value="VG_K_chnl"/>
</dbReference>
<evidence type="ECO:0000256" key="3">
    <source>
        <dbReference type="ARBA" id="ARBA00022692"/>
    </source>
</evidence>
<feature type="transmembrane region" description="Helical" evidence="8">
    <location>
        <begin position="79"/>
        <end position="99"/>
    </location>
</feature>
<evidence type="ECO:0000256" key="1">
    <source>
        <dbReference type="ARBA" id="ARBA00004141"/>
    </source>
</evidence>
<evidence type="ECO:0000256" key="6">
    <source>
        <dbReference type="ARBA" id="ARBA00023136"/>
    </source>
</evidence>
<proteinExistence type="predicted"/>
<evidence type="ECO:0000256" key="4">
    <source>
        <dbReference type="ARBA" id="ARBA00022989"/>
    </source>
</evidence>
<evidence type="ECO:0000256" key="2">
    <source>
        <dbReference type="ARBA" id="ARBA00022448"/>
    </source>
</evidence>
<feature type="transmembrane region" description="Helical" evidence="8">
    <location>
        <begin position="120"/>
        <end position="141"/>
    </location>
</feature>
<feature type="transmembrane region" description="Helical" evidence="8">
    <location>
        <begin position="174"/>
        <end position="197"/>
    </location>
</feature>
<keyword evidence="3 8" id="KW-0812">Transmembrane</keyword>
<keyword evidence="6 8" id="KW-0472">Membrane</keyword>
<dbReference type="EMBL" id="JAPWDV010000001">
    <property type="protein sequence ID" value="KAJ6224400.1"/>
    <property type="molecule type" value="Genomic_DNA"/>
</dbReference>
<dbReference type="AlphaFoldDB" id="A0A9Q0MEK4"/>
<name>A0A9Q0MEK4_BLOTA</name>
<dbReference type="Proteomes" id="UP001142055">
    <property type="component" value="Chromosome 1"/>
</dbReference>
<sequence>MYRWLTIEVIIRIWSAGYEPKYQNLSGRWAYLIDYYKYRIFDFFCILSSFGYLVFNFAIINFDPQWNITSKAARLYYHWLAIIDLIFRFTHLAHLLQIHRLTKNLVKPLLNTIDQQKNQLLFTIFLLIILMMICSMIIYIFEITFSKHSALQNEFACLWLTYETFSTLGYGDNLPYSTISIFILSLLSVLGVWVFALPSHIIGNGLSFALQDQRRITFKYVSTAKLIRTAITNQQITNRIQMYDTTQLRVKRRARLLTHHIRSVTQWNMLEKDALFKFDFQKLDEDDDENVEADQMLWNRLLMIGQNQPSISKKSELEYPKSKTSLLEQYEPSLLKSNLSSNSIRSRRDDLKKNSSDHMLTYLQNMDMSRYSGENSLLWYTLDLIESDVDEMNELVLDKLRNRTHPETIATIRINVIPIYVSRKMLAKKFE</sequence>
<accession>A0A9Q0MEK4</accession>
<evidence type="ECO:0000313" key="10">
    <source>
        <dbReference type="Proteomes" id="UP001142055"/>
    </source>
</evidence>
<dbReference type="PANTHER" id="PTHR11537:SF254">
    <property type="entry name" value="POTASSIUM VOLTAGE-GATED CHANNEL PROTEIN SHAB"/>
    <property type="match status" value="1"/>
</dbReference>
<dbReference type="GO" id="GO:0005249">
    <property type="term" value="F:voltage-gated potassium channel activity"/>
    <property type="evidence" value="ECO:0007669"/>
    <property type="project" value="InterPro"/>
</dbReference>
<dbReference type="GO" id="GO:0008076">
    <property type="term" value="C:voltage-gated potassium channel complex"/>
    <property type="evidence" value="ECO:0007669"/>
    <property type="project" value="InterPro"/>
</dbReference>
<evidence type="ECO:0000313" key="9">
    <source>
        <dbReference type="EMBL" id="KAJ6224400.1"/>
    </source>
</evidence>
<dbReference type="PRINTS" id="PR00169">
    <property type="entry name" value="KCHANNEL"/>
</dbReference>
<dbReference type="GO" id="GO:0001508">
    <property type="term" value="P:action potential"/>
    <property type="evidence" value="ECO:0007669"/>
    <property type="project" value="TreeGrafter"/>
</dbReference>
<feature type="transmembrane region" description="Helical" evidence="8">
    <location>
        <begin position="40"/>
        <end position="59"/>
    </location>
</feature>
<evidence type="ECO:0000256" key="7">
    <source>
        <dbReference type="ARBA" id="ARBA00023303"/>
    </source>
</evidence>
<keyword evidence="4 8" id="KW-1133">Transmembrane helix</keyword>
<reference evidence="9" key="1">
    <citation type="submission" date="2022-12" db="EMBL/GenBank/DDBJ databases">
        <title>Genome assemblies of Blomia tropicalis.</title>
        <authorList>
            <person name="Cui Y."/>
        </authorList>
    </citation>
    <scope>NUCLEOTIDE SEQUENCE</scope>
    <source>
        <tissue evidence="9">Adult mites</tissue>
    </source>
</reference>
<keyword evidence="2" id="KW-0813">Transport</keyword>
<comment type="caution">
    <text evidence="9">The sequence shown here is derived from an EMBL/GenBank/DDBJ whole genome shotgun (WGS) entry which is preliminary data.</text>
</comment>
<protein>
    <recommendedName>
        <fullName evidence="11">Ion transport domain-containing protein</fullName>
    </recommendedName>
</protein>
<organism evidence="9 10">
    <name type="scientific">Blomia tropicalis</name>
    <name type="common">Mite</name>
    <dbReference type="NCBI Taxonomy" id="40697"/>
    <lineage>
        <taxon>Eukaryota</taxon>
        <taxon>Metazoa</taxon>
        <taxon>Ecdysozoa</taxon>
        <taxon>Arthropoda</taxon>
        <taxon>Chelicerata</taxon>
        <taxon>Arachnida</taxon>
        <taxon>Acari</taxon>
        <taxon>Acariformes</taxon>
        <taxon>Sarcoptiformes</taxon>
        <taxon>Astigmata</taxon>
        <taxon>Glycyphagoidea</taxon>
        <taxon>Echimyopodidae</taxon>
        <taxon>Blomia</taxon>
    </lineage>
</organism>
<keyword evidence="5" id="KW-0406">Ion transport</keyword>
<keyword evidence="10" id="KW-1185">Reference proteome</keyword>